<reference evidence="2" key="3">
    <citation type="submission" date="2023-05" db="EMBL/GenBank/DDBJ databases">
        <authorList>
            <person name="Smith C.H."/>
        </authorList>
    </citation>
    <scope>NUCLEOTIDE SEQUENCE</scope>
    <source>
        <strain evidence="2">CHS0354</strain>
        <tissue evidence="2">Mantle</tissue>
    </source>
</reference>
<proteinExistence type="predicted"/>
<comment type="caution">
    <text evidence="2">The sequence shown here is derived from an EMBL/GenBank/DDBJ whole genome shotgun (WGS) entry which is preliminary data.</text>
</comment>
<reference evidence="2" key="1">
    <citation type="journal article" date="2021" name="Genome Biol. Evol.">
        <title>A High-Quality Reference Genome for a Parasitic Bivalve with Doubly Uniparental Inheritance (Bivalvia: Unionida).</title>
        <authorList>
            <person name="Smith C.H."/>
        </authorList>
    </citation>
    <scope>NUCLEOTIDE SEQUENCE</scope>
    <source>
        <strain evidence="2">CHS0354</strain>
    </source>
</reference>
<evidence type="ECO:0000256" key="1">
    <source>
        <dbReference type="SAM" id="MobiDB-lite"/>
    </source>
</evidence>
<evidence type="ECO:0000313" key="2">
    <source>
        <dbReference type="EMBL" id="KAK3592988.1"/>
    </source>
</evidence>
<dbReference type="EMBL" id="JAEAOA010001405">
    <property type="protein sequence ID" value="KAK3592988.1"/>
    <property type="molecule type" value="Genomic_DNA"/>
</dbReference>
<reference evidence="2" key="2">
    <citation type="journal article" date="2021" name="Genome Biol. Evol.">
        <title>Developing a high-quality reference genome for a parasitic bivalve with doubly uniparental inheritance (Bivalvia: Unionida).</title>
        <authorList>
            <person name="Smith C.H."/>
        </authorList>
    </citation>
    <scope>NUCLEOTIDE SEQUENCE</scope>
    <source>
        <strain evidence="2">CHS0354</strain>
        <tissue evidence="2">Mantle</tissue>
    </source>
</reference>
<feature type="compositionally biased region" description="Basic and acidic residues" evidence="1">
    <location>
        <begin position="31"/>
        <end position="42"/>
    </location>
</feature>
<feature type="compositionally biased region" description="Basic and acidic residues" evidence="1">
    <location>
        <begin position="8"/>
        <end position="24"/>
    </location>
</feature>
<organism evidence="2 3">
    <name type="scientific">Potamilus streckersoni</name>
    <dbReference type="NCBI Taxonomy" id="2493646"/>
    <lineage>
        <taxon>Eukaryota</taxon>
        <taxon>Metazoa</taxon>
        <taxon>Spiralia</taxon>
        <taxon>Lophotrochozoa</taxon>
        <taxon>Mollusca</taxon>
        <taxon>Bivalvia</taxon>
        <taxon>Autobranchia</taxon>
        <taxon>Heteroconchia</taxon>
        <taxon>Palaeoheterodonta</taxon>
        <taxon>Unionida</taxon>
        <taxon>Unionoidea</taxon>
        <taxon>Unionidae</taxon>
        <taxon>Ambleminae</taxon>
        <taxon>Lampsilini</taxon>
        <taxon>Potamilus</taxon>
    </lineage>
</organism>
<name>A0AAE0SKD3_9BIVA</name>
<gene>
    <name evidence="2" type="ORF">CHS0354_023213</name>
</gene>
<keyword evidence="3" id="KW-1185">Reference proteome</keyword>
<dbReference type="Proteomes" id="UP001195483">
    <property type="component" value="Unassembled WGS sequence"/>
</dbReference>
<protein>
    <submittedName>
        <fullName evidence="2">Uncharacterized protein</fullName>
    </submittedName>
</protein>
<sequence>MVEEDGEIEHPAFSHQIHQEKDPVEQSPCEGHQEKEDDVENHPMEEVSQLSPYALDHHADEVGQQAPPFCCQEQKAADKFSVPSHGDQEEEAEVEHQALSSWHHKVAEVEQLPPSCVGHLEDKVDQPGTSCFDPQVEEEVKQLNPSFTDHQIEKKEVHII</sequence>
<accession>A0AAE0SKD3</accession>
<dbReference type="AlphaFoldDB" id="A0AAE0SKD3"/>
<feature type="region of interest" description="Disordered" evidence="1">
    <location>
        <begin position="1"/>
        <end position="42"/>
    </location>
</feature>
<evidence type="ECO:0000313" key="3">
    <source>
        <dbReference type="Proteomes" id="UP001195483"/>
    </source>
</evidence>